<name>A0A4Y2MHP3_ARAVE</name>
<dbReference type="Gene3D" id="3.30.420.10">
    <property type="entry name" value="Ribonuclease H-like superfamily/Ribonuclease H"/>
    <property type="match status" value="1"/>
</dbReference>
<gene>
    <name evidence="2" type="ORF">AVEN_188332_1</name>
</gene>
<dbReference type="PANTHER" id="PTHR46060">
    <property type="entry name" value="MARINER MOS1 TRANSPOSASE-LIKE PROTEIN"/>
    <property type="match status" value="1"/>
</dbReference>
<dbReference type="AlphaFoldDB" id="A0A4Y2MHP3"/>
<feature type="region of interest" description="Disordered" evidence="1">
    <location>
        <begin position="246"/>
        <end position="266"/>
    </location>
</feature>
<reference evidence="2 3" key="1">
    <citation type="journal article" date="2019" name="Sci. Rep.">
        <title>Orb-weaving spider Araneus ventricosus genome elucidates the spidroin gene catalogue.</title>
        <authorList>
            <person name="Kono N."/>
            <person name="Nakamura H."/>
            <person name="Ohtoshi R."/>
            <person name="Moran D.A.P."/>
            <person name="Shinohara A."/>
            <person name="Yoshida Y."/>
            <person name="Fujiwara M."/>
            <person name="Mori M."/>
            <person name="Tomita M."/>
            <person name="Arakawa K."/>
        </authorList>
    </citation>
    <scope>NUCLEOTIDE SEQUENCE [LARGE SCALE GENOMIC DNA]</scope>
</reference>
<protein>
    <recommendedName>
        <fullName evidence="4">Histone-lysine N-methyltransferase SETMAR</fullName>
    </recommendedName>
</protein>
<evidence type="ECO:0000313" key="2">
    <source>
        <dbReference type="EMBL" id="GBN26678.1"/>
    </source>
</evidence>
<comment type="caution">
    <text evidence="2">The sequence shown here is derived from an EMBL/GenBank/DDBJ whole genome shotgun (WGS) entry which is preliminary data.</text>
</comment>
<dbReference type="InterPro" id="IPR036397">
    <property type="entry name" value="RNaseH_sf"/>
</dbReference>
<dbReference type="Proteomes" id="UP000499080">
    <property type="component" value="Unassembled WGS sequence"/>
</dbReference>
<dbReference type="InterPro" id="IPR052709">
    <property type="entry name" value="Transposase-MT_Hybrid"/>
</dbReference>
<organism evidence="2 3">
    <name type="scientific">Araneus ventricosus</name>
    <name type="common">Orbweaver spider</name>
    <name type="synonym">Epeira ventricosa</name>
    <dbReference type="NCBI Taxonomy" id="182803"/>
    <lineage>
        <taxon>Eukaryota</taxon>
        <taxon>Metazoa</taxon>
        <taxon>Ecdysozoa</taxon>
        <taxon>Arthropoda</taxon>
        <taxon>Chelicerata</taxon>
        <taxon>Arachnida</taxon>
        <taxon>Araneae</taxon>
        <taxon>Araneomorphae</taxon>
        <taxon>Entelegynae</taxon>
        <taxon>Araneoidea</taxon>
        <taxon>Araneidae</taxon>
        <taxon>Araneus</taxon>
    </lineage>
</organism>
<evidence type="ECO:0000256" key="1">
    <source>
        <dbReference type="SAM" id="MobiDB-lite"/>
    </source>
</evidence>
<keyword evidence="3" id="KW-1185">Reference proteome</keyword>
<evidence type="ECO:0008006" key="4">
    <source>
        <dbReference type="Google" id="ProtNLM"/>
    </source>
</evidence>
<sequence>MTSWTLYKLEWDLMQHPPYSPDMAPLDFYLFSHLKLHLDGAIFNSNEEIINEVHLFLDSRTPQFFAGGIGKLPKRWQTIINFNGDYYPHWLCSFHNLVTVVYCEDDAGNVSLKNSSNILYRFCSICPNKSFFTSTISCSKPSDSATRSSPTIKNLPIPSSPSVFPVCEEASDLSDLTDFKIVTKKTGKDSPTKTNNTIAKAEKISKFYTTSPREVLNSIETQDKISTLQSEMRLQPRAVLLPVEKRSLQSRESDADAEMSSSSALEEDKLDTLHVRGLRGLKCSFQSSTLYQT</sequence>
<dbReference type="EMBL" id="BGPR01007417">
    <property type="protein sequence ID" value="GBN26678.1"/>
    <property type="molecule type" value="Genomic_DNA"/>
</dbReference>
<dbReference type="PANTHER" id="PTHR46060:SF1">
    <property type="entry name" value="MARINER MOS1 TRANSPOSASE-LIKE PROTEIN"/>
    <property type="match status" value="1"/>
</dbReference>
<dbReference type="OrthoDB" id="6432034at2759"/>
<accession>A0A4Y2MHP3</accession>
<proteinExistence type="predicted"/>
<evidence type="ECO:0000313" key="3">
    <source>
        <dbReference type="Proteomes" id="UP000499080"/>
    </source>
</evidence>
<dbReference type="GO" id="GO:0003676">
    <property type="term" value="F:nucleic acid binding"/>
    <property type="evidence" value="ECO:0007669"/>
    <property type="project" value="InterPro"/>
</dbReference>